<organism evidence="1 2">
    <name type="scientific">Clostridium argentinense CDC 2741</name>
    <dbReference type="NCBI Taxonomy" id="1418104"/>
    <lineage>
        <taxon>Bacteria</taxon>
        <taxon>Bacillati</taxon>
        <taxon>Bacillota</taxon>
        <taxon>Clostridia</taxon>
        <taxon>Eubacteriales</taxon>
        <taxon>Clostridiaceae</taxon>
        <taxon>Clostridium</taxon>
    </lineage>
</organism>
<reference evidence="1 2" key="1">
    <citation type="journal article" date="2015" name="Infect. Genet. Evol.">
        <title>Genomic sequences of six botulinum neurotoxin-producing strains representing three clostridial species illustrate the mobility and diversity of botulinum neurotoxin genes.</title>
        <authorList>
            <person name="Smith T.J."/>
            <person name="Hill K.K."/>
            <person name="Xie G."/>
            <person name="Foley B.T."/>
            <person name="Williamson C.H."/>
            <person name="Foster J.T."/>
            <person name="Johnson S.L."/>
            <person name="Chertkov O."/>
            <person name="Teshima H."/>
            <person name="Gibbons H.S."/>
            <person name="Johnsky L.A."/>
            <person name="Karavis M.A."/>
            <person name="Smith L.A."/>
        </authorList>
    </citation>
    <scope>NUCLEOTIDE SEQUENCE [LARGE SCALE GENOMIC DNA]</scope>
    <source>
        <strain evidence="1 2">CDC 2741</strain>
    </source>
</reference>
<keyword evidence="2" id="KW-1185">Reference proteome</keyword>
<name>A0A0C1UKM2_9CLOT</name>
<dbReference type="SUPFAM" id="SSF159121">
    <property type="entry name" value="BC4932-like"/>
    <property type="match status" value="1"/>
</dbReference>
<evidence type="ECO:0008006" key="3">
    <source>
        <dbReference type="Google" id="ProtNLM"/>
    </source>
</evidence>
<dbReference type="Proteomes" id="UP000031366">
    <property type="component" value="Unassembled WGS sequence"/>
</dbReference>
<dbReference type="OrthoDB" id="8719215at2"/>
<dbReference type="Pfam" id="PF06486">
    <property type="entry name" value="DUF1093"/>
    <property type="match status" value="1"/>
</dbReference>
<dbReference type="PROSITE" id="PS51257">
    <property type="entry name" value="PROKAR_LIPOPROTEIN"/>
    <property type="match status" value="1"/>
</dbReference>
<dbReference type="InterPro" id="IPR036166">
    <property type="entry name" value="YxeA-like_sf"/>
</dbReference>
<comment type="caution">
    <text evidence="1">The sequence shown here is derived from an EMBL/GenBank/DDBJ whole genome shotgun (WGS) entry which is preliminary data.</text>
</comment>
<gene>
    <name evidence="1" type="ORF">U732_3587</name>
</gene>
<dbReference type="PANTHER" id="PTHR36433">
    <property type="entry name" value="HYPOTHETICAL CYTOSOLIC PROTEIN"/>
    <property type="match status" value="1"/>
</dbReference>
<proteinExistence type="predicted"/>
<dbReference type="InterPro" id="IPR006542">
    <property type="entry name" value="DUF1093"/>
</dbReference>
<dbReference type="Gene3D" id="2.40.50.480">
    <property type="match status" value="1"/>
</dbReference>
<dbReference type="EMBL" id="AYSO01000013">
    <property type="protein sequence ID" value="KIE47820.1"/>
    <property type="molecule type" value="Genomic_DNA"/>
</dbReference>
<protein>
    <recommendedName>
        <fullName evidence="3">YxeA family protein</fullName>
    </recommendedName>
</protein>
<dbReference type="NCBIfam" id="TIGR01655">
    <property type="entry name" value="yxeA_fam"/>
    <property type="match status" value="1"/>
</dbReference>
<dbReference type="RefSeq" id="WP_039630793.1">
    <property type="nucleotide sequence ID" value="NZ_AYSO01000013.1"/>
</dbReference>
<evidence type="ECO:0000313" key="2">
    <source>
        <dbReference type="Proteomes" id="UP000031366"/>
    </source>
</evidence>
<evidence type="ECO:0000313" key="1">
    <source>
        <dbReference type="EMBL" id="KIE47820.1"/>
    </source>
</evidence>
<dbReference type="PANTHER" id="PTHR36433:SF2">
    <property type="entry name" value="YXEA FAMILY PROTEIN"/>
    <property type="match status" value="1"/>
</dbReference>
<dbReference type="AlphaFoldDB" id="A0A0C1UKM2"/>
<dbReference type="STRING" id="29341.RSJ17_18020"/>
<sequence>MKKLIPILMVILIVPMVLTGCSDRYNPFASKTYYYVIIEGEGTPQKDDKGEVMESREYKLPAYDKEGKEKIITFTGIQQLREGAFLKLTLKGESVKTYEEVQKEDIPKEAAEKLDIK</sequence>
<accession>A0A0C1UKM2</accession>